<evidence type="ECO:0000313" key="7">
    <source>
        <dbReference type="EMBL" id="SLM32076.1"/>
    </source>
</evidence>
<dbReference type="SUPFAM" id="SSF55874">
    <property type="entry name" value="ATPase domain of HSP90 chaperone/DNA topoisomerase II/histidine kinase"/>
    <property type="match status" value="1"/>
</dbReference>
<evidence type="ECO:0000256" key="1">
    <source>
        <dbReference type="ARBA" id="ARBA00000085"/>
    </source>
</evidence>
<dbReference type="PRINTS" id="PR00344">
    <property type="entry name" value="BCTRLSENSOR"/>
</dbReference>
<keyword evidence="7" id="KW-0418">Kinase</keyword>
<dbReference type="InterPro" id="IPR005467">
    <property type="entry name" value="His_kinase_dom"/>
</dbReference>
<protein>
    <recommendedName>
        <fullName evidence="2">histidine kinase</fullName>
        <ecNumber evidence="2">2.7.13.3</ecNumber>
    </recommendedName>
</protein>
<evidence type="ECO:0000313" key="8">
    <source>
        <dbReference type="Proteomes" id="UP000191931"/>
    </source>
</evidence>
<dbReference type="Pfam" id="PF00072">
    <property type="entry name" value="Response_reg"/>
    <property type="match status" value="1"/>
</dbReference>
<dbReference type="Gene3D" id="1.10.287.130">
    <property type="match status" value="1"/>
</dbReference>
<evidence type="ECO:0000256" key="2">
    <source>
        <dbReference type="ARBA" id="ARBA00012438"/>
    </source>
</evidence>
<keyword evidence="3 4" id="KW-0597">Phosphoprotein</keyword>
<accession>A0A1W1HI03</accession>
<dbReference type="CDD" id="cd17574">
    <property type="entry name" value="REC_OmpR"/>
    <property type="match status" value="1"/>
</dbReference>
<keyword evidence="8" id="KW-1185">Reference proteome</keyword>
<gene>
    <name evidence="7" type="ORF">MTBBW1_550026</name>
</gene>
<dbReference type="Gene3D" id="3.40.50.2300">
    <property type="match status" value="1"/>
</dbReference>
<dbReference type="Pfam" id="PF02518">
    <property type="entry name" value="HATPase_c"/>
    <property type="match status" value="1"/>
</dbReference>
<dbReference type="Gene3D" id="3.30.565.10">
    <property type="entry name" value="Histidine kinase-like ATPase, C-terminal domain"/>
    <property type="match status" value="1"/>
</dbReference>
<proteinExistence type="predicted"/>
<feature type="domain" description="Response regulatory" evidence="6">
    <location>
        <begin position="2"/>
        <end position="119"/>
    </location>
</feature>
<dbReference type="SUPFAM" id="SSF52172">
    <property type="entry name" value="CheY-like"/>
    <property type="match status" value="1"/>
</dbReference>
<evidence type="ECO:0000259" key="5">
    <source>
        <dbReference type="PROSITE" id="PS50109"/>
    </source>
</evidence>
<reference evidence="7 8" key="1">
    <citation type="submission" date="2017-03" db="EMBL/GenBank/DDBJ databases">
        <authorList>
            <person name="Afonso C.L."/>
            <person name="Miller P.J."/>
            <person name="Scott M.A."/>
            <person name="Spackman E."/>
            <person name="Goraichik I."/>
            <person name="Dimitrov K.M."/>
            <person name="Suarez D.L."/>
            <person name="Swayne D.E."/>
        </authorList>
    </citation>
    <scope>NUCLEOTIDE SEQUENCE [LARGE SCALE GENOMIC DNA]</scope>
    <source>
        <strain evidence="7">PRJEB14757</strain>
    </source>
</reference>
<name>A0A1W1HI03_9BACT</name>
<dbReference type="InterPro" id="IPR011006">
    <property type="entry name" value="CheY-like_superfamily"/>
</dbReference>
<evidence type="ECO:0000256" key="3">
    <source>
        <dbReference type="ARBA" id="ARBA00022553"/>
    </source>
</evidence>
<dbReference type="SMART" id="SM00387">
    <property type="entry name" value="HATPase_c"/>
    <property type="match status" value="1"/>
</dbReference>
<dbReference type="Proteomes" id="UP000191931">
    <property type="component" value="Unassembled WGS sequence"/>
</dbReference>
<evidence type="ECO:0000256" key="4">
    <source>
        <dbReference type="PROSITE-ProRule" id="PRU00169"/>
    </source>
</evidence>
<keyword evidence="7" id="KW-0808">Transferase</keyword>
<dbReference type="SMART" id="SM00448">
    <property type="entry name" value="REC"/>
    <property type="match status" value="1"/>
</dbReference>
<sequence length="410" mass="45774">MKVLVVDDNKMERTLISMALKKNQYDIIEAVNGHEALAAINSHDISIVISDWVMPGMDGIELCRKIRLKKNRDGYVYIIMVTARSEKEDFMAGFEAGVDAYLYKPIDIKILDVHIKAGMRIIALEKELVQEKKKVSLYARQMEELARERAEQLVHADRMASLGIMAAGIAHEINNPATFISGNIQTFEKFWSVIMDTLDVTMKKKERFPVGEEQFKRVNFVIEEMPSIISAIKDGTQRIRRIVGGLKSYARQDKPSFALTDINKVVDDALLLCHNTLKNHVKTVIDIAPGLPRIFCDRHQIEQILVNLFNNAAYAMRIRVSGQGLLKISAFKDGESLKLTVEDNGTGLDSETLNKIWDPFYTTKPVGEGTGLGLSISQGIIKNHGGTLTAENSRNGGALFSITLPIGENI</sequence>
<dbReference type="InterPro" id="IPR004358">
    <property type="entry name" value="Sig_transdc_His_kin-like_C"/>
</dbReference>
<dbReference type="PROSITE" id="PS50110">
    <property type="entry name" value="RESPONSE_REGULATORY"/>
    <property type="match status" value="1"/>
</dbReference>
<dbReference type="InterPro" id="IPR036890">
    <property type="entry name" value="HATPase_C_sf"/>
</dbReference>
<feature type="domain" description="Histidine kinase" evidence="5">
    <location>
        <begin position="168"/>
        <end position="408"/>
    </location>
</feature>
<dbReference type="PROSITE" id="PS50109">
    <property type="entry name" value="HIS_KIN"/>
    <property type="match status" value="1"/>
</dbReference>
<dbReference type="AlphaFoldDB" id="A0A1W1HI03"/>
<feature type="modified residue" description="4-aspartylphosphate" evidence="4">
    <location>
        <position position="51"/>
    </location>
</feature>
<dbReference type="GO" id="GO:0000155">
    <property type="term" value="F:phosphorelay sensor kinase activity"/>
    <property type="evidence" value="ECO:0007669"/>
    <property type="project" value="InterPro"/>
</dbReference>
<dbReference type="InterPro" id="IPR003594">
    <property type="entry name" value="HATPase_dom"/>
</dbReference>
<dbReference type="CDD" id="cd00082">
    <property type="entry name" value="HisKA"/>
    <property type="match status" value="1"/>
</dbReference>
<evidence type="ECO:0000259" key="6">
    <source>
        <dbReference type="PROSITE" id="PS50110"/>
    </source>
</evidence>
<dbReference type="InterPro" id="IPR036097">
    <property type="entry name" value="HisK_dim/P_sf"/>
</dbReference>
<dbReference type="RefSeq" id="WP_080801490.1">
    <property type="nucleotide sequence ID" value="NZ_LT828542.1"/>
</dbReference>
<dbReference type="InterPro" id="IPR001789">
    <property type="entry name" value="Sig_transdc_resp-reg_receiver"/>
</dbReference>
<dbReference type="OrthoDB" id="9781147at2"/>
<dbReference type="EMBL" id="FWEV01000298">
    <property type="protein sequence ID" value="SLM32076.1"/>
    <property type="molecule type" value="Genomic_DNA"/>
</dbReference>
<dbReference type="STRING" id="1246637.MTBBW1_550026"/>
<organism evidence="7 8">
    <name type="scientific">Desulfamplus magnetovallimortis</name>
    <dbReference type="NCBI Taxonomy" id="1246637"/>
    <lineage>
        <taxon>Bacteria</taxon>
        <taxon>Pseudomonadati</taxon>
        <taxon>Thermodesulfobacteriota</taxon>
        <taxon>Desulfobacteria</taxon>
        <taxon>Desulfobacterales</taxon>
        <taxon>Desulfobacteraceae</taxon>
        <taxon>Desulfamplus</taxon>
    </lineage>
</organism>
<dbReference type="PANTHER" id="PTHR43547:SF2">
    <property type="entry name" value="HYBRID SIGNAL TRANSDUCTION HISTIDINE KINASE C"/>
    <property type="match status" value="1"/>
</dbReference>
<dbReference type="InterPro" id="IPR003661">
    <property type="entry name" value="HisK_dim/P_dom"/>
</dbReference>
<dbReference type="EC" id="2.7.13.3" evidence="2"/>
<dbReference type="SUPFAM" id="SSF47384">
    <property type="entry name" value="Homodimeric domain of signal transducing histidine kinase"/>
    <property type="match status" value="1"/>
</dbReference>
<comment type="catalytic activity">
    <reaction evidence="1">
        <text>ATP + protein L-histidine = ADP + protein N-phospho-L-histidine.</text>
        <dbReference type="EC" id="2.7.13.3"/>
    </reaction>
</comment>
<dbReference type="PANTHER" id="PTHR43547">
    <property type="entry name" value="TWO-COMPONENT HISTIDINE KINASE"/>
    <property type="match status" value="1"/>
</dbReference>